<evidence type="ECO:0000256" key="1">
    <source>
        <dbReference type="SAM" id="MobiDB-lite"/>
    </source>
</evidence>
<dbReference type="Proteomes" id="UP000314294">
    <property type="component" value="Unassembled WGS sequence"/>
</dbReference>
<feature type="domain" description="Prolyl 4-hydroxylase N-terminal" evidence="2">
    <location>
        <begin position="107"/>
        <end position="159"/>
    </location>
</feature>
<feature type="domain" description="Prolyl 4-hydroxylase N-terminal" evidence="2">
    <location>
        <begin position="1"/>
        <end position="55"/>
    </location>
</feature>
<name>A0A4Z2FSY4_9TELE</name>
<dbReference type="InterPro" id="IPR018611">
    <property type="entry name" value="Ufl1"/>
</dbReference>
<dbReference type="GO" id="GO:0005789">
    <property type="term" value="C:endoplasmic reticulum membrane"/>
    <property type="evidence" value="ECO:0007669"/>
    <property type="project" value="TreeGrafter"/>
</dbReference>
<dbReference type="FunFam" id="1.25.40.10:FF:000006">
    <property type="entry name" value="Prolyl 4-hydroxylase subunit alpha 2"/>
    <property type="match status" value="1"/>
</dbReference>
<evidence type="ECO:0000313" key="5">
    <source>
        <dbReference type="EMBL" id="TNN43824.1"/>
    </source>
</evidence>
<evidence type="ECO:0000259" key="3">
    <source>
        <dbReference type="Pfam" id="PF23558"/>
    </source>
</evidence>
<dbReference type="PANTHER" id="PTHR31057">
    <property type="entry name" value="E3 UFM1-PROTEIN LIGASE 1"/>
    <property type="match status" value="1"/>
</dbReference>
<dbReference type="GO" id="GO:0004656">
    <property type="term" value="F:procollagen-proline 4-dioxygenase activity"/>
    <property type="evidence" value="ECO:0007669"/>
    <property type="project" value="InterPro"/>
</dbReference>
<dbReference type="Pfam" id="PF08336">
    <property type="entry name" value="P4Ha_N"/>
    <property type="match status" value="2"/>
</dbReference>
<keyword evidence="6" id="KW-1185">Reference proteome</keyword>
<comment type="caution">
    <text evidence="5">The sequence shown here is derived from an EMBL/GenBank/DDBJ whole genome shotgun (WGS) entry which is preliminary data.</text>
</comment>
<dbReference type="OrthoDB" id="420380at2759"/>
<dbReference type="Pfam" id="PF25041">
    <property type="entry name" value="UFL1_C"/>
    <property type="match status" value="1"/>
</dbReference>
<dbReference type="InterPro" id="IPR056761">
    <property type="entry name" value="Ufl1-like_C"/>
</dbReference>
<dbReference type="GO" id="GO:1990592">
    <property type="term" value="P:protein K69-linked ufmylation"/>
    <property type="evidence" value="ECO:0007669"/>
    <property type="project" value="TreeGrafter"/>
</dbReference>
<dbReference type="InterPro" id="IPR011990">
    <property type="entry name" value="TPR-like_helical_dom_sf"/>
</dbReference>
<feature type="compositionally biased region" description="Acidic residues" evidence="1">
    <location>
        <begin position="477"/>
        <end position="491"/>
    </location>
</feature>
<dbReference type="Gene3D" id="1.25.40.10">
    <property type="entry name" value="Tetratricopeptide repeat domain"/>
    <property type="match status" value="1"/>
</dbReference>
<dbReference type="SUPFAM" id="SSF48452">
    <property type="entry name" value="TPR-like"/>
    <property type="match status" value="1"/>
</dbReference>
<accession>A0A4Z2FSY4</accession>
<protein>
    <submittedName>
        <fullName evidence="5">Prolyl 4-hydroxylase subunit alpha-2</fullName>
    </submittedName>
</protein>
<evidence type="ECO:0000313" key="6">
    <source>
        <dbReference type="Proteomes" id="UP000314294"/>
    </source>
</evidence>
<sequence length="517" mass="58658">MTDLIHTEKELVQSLRDYIQEEETKLAAVKSWANKLDALSKASTSDPEGYLAHPLVFVCISWPMFSFSDVLFGLLESGKQISGESKASETVHVASSQRDGCEALEEDEQQLQWFISNMTVHRQLFPDAEDETGAAKALMRLQDTYQLDSEAFSRGKLPGMHADALLTVDDCVYMGRTGYNDADYYHAVLWMQQALKQLDGGEEAVASKADILDYLSYSVYQMGDLPRAIELTRRLLIESVFLFAAATLGTCVLPKGTRQQYITQTPGHQRAGANLRYFERILWKQLKEQDQDQPPASEEPILLGTYQRPKDHLPEREVYEALCRGEGLQMVREYSSRHTSPERGDDARRSRLFCRLHDGRRNPRLLLQPVKEEDEWDSPHIVRYLESLFLHRQALAEQLKEAEDPALVLHLTSVLLFQASTNCMLHAPGRCVPQIIGTLTGRISTEQQQLLSAYQSLVVKQLVSQNQSRKQQQQQEGGEEDEKAEEQEEEARDVRTQLAALTPQVKDLMRKASVAED</sequence>
<dbReference type="Gene3D" id="6.10.140.1460">
    <property type="match status" value="1"/>
</dbReference>
<dbReference type="Pfam" id="PF23558">
    <property type="entry name" value="TPR_P4H"/>
    <property type="match status" value="1"/>
</dbReference>
<dbReference type="AlphaFoldDB" id="A0A4Z2FSY4"/>
<dbReference type="PANTHER" id="PTHR31057:SF0">
    <property type="entry name" value="E3 UFM1-PROTEIN LIGASE 1"/>
    <property type="match status" value="1"/>
</dbReference>
<gene>
    <name evidence="5" type="primary">P4HA2_1</name>
    <name evidence="5" type="ORF">EYF80_045990</name>
</gene>
<feature type="domain" description="Prolyl 4-hydroxylase peptide-substrate-binding" evidence="3">
    <location>
        <begin position="168"/>
        <end position="236"/>
    </location>
</feature>
<dbReference type="GO" id="GO:0032434">
    <property type="term" value="P:regulation of proteasomal ubiquitin-dependent protein catabolic process"/>
    <property type="evidence" value="ECO:0007669"/>
    <property type="project" value="TreeGrafter"/>
</dbReference>
<dbReference type="InterPro" id="IPR059068">
    <property type="entry name" value="TPR_P4H"/>
</dbReference>
<dbReference type="InterPro" id="IPR013547">
    <property type="entry name" value="P4H_N"/>
</dbReference>
<reference evidence="5 6" key="1">
    <citation type="submission" date="2019-03" db="EMBL/GenBank/DDBJ databases">
        <title>First draft genome of Liparis tanakae, snailfish: a comprehensive survey of snailfish specific genes.</title>
        <authorList>
            <person name="Kim W."/>
            <person name="Song I."/>
            <person name="Jeong J.-H."/>
            <person name="Kim D."/>
            <person name="Kim S."/>
            <person name="Ryu S."/>
            <person name="Song J.Y."/>
            <person name="Lee S.K."/>
        </authorList>
    </citation>
    <scope>NUCLEOTIDE SEQUENCE [LARGE SCALE GENOMIC DNA]</scope>
    <source>
        <tissue evidence="5">Muscle</tissue>
    </source>
</reference>
<evidence type="ECO:0000259" key="2">
    <source>
        <dbReference type="Pfam" id="PF08336"/>
    </source>
</evidence>
<dbReference type="GO" id="GO:0034976">
    <property type="term" value="P:response to endoplasmic reticulum stress"/>
    <property type="evidence" value="ECO:0007669"/>
    <property type="project" value="TreeGrafter"/>
</dbReference>
<organism evidence="5 6">
    <name type="scientific">Liparis tanakae</name>
    <name type="common">Tanaka's snailfish</name>
    <dbReference type="NCBI Taxonomy" id="230148"/>
    <lineage>
        <taxon>Eukaryota</taxon>
        <taxon>Metazoa</taxon>
        <taxon>Chordata</taxon>
        <taxon>Craniata</taxon>
        <taxon>Vertebrata</taxon>
        <taxon>Euteleostomi</taxon>
        <taxon>Actinopterygii</taxon>
        <taxon>Neopterygii</taxon>
        <taxon>Teleostei</taxon>
        <taxon>Neoteleostei</taxon>
        <taxon>Acanthomorphata</taxon>
        <taxon>Eupercaria</taxon>
        <taxon>Perciformes</taxon>
        <taxon>Cottioidei</taxon>
        <taxon>Cottales</taxon>
        <taxon>Liparidae</taxon>
        <taxon>Liparis</taxon>
    </lineage>
</organism>
<evidence type="ECO:0000259" key="4">
    <source>
        <dbReference type="Pfam" id="PF25041"/>
    </source>
</evidence>
<feature type="domain" description="E3 UFM1-protein ligase-like C-terminal" evidence="4">
    <location>
        <begin position="387"/>
        <end position="508"/>
    </location>
</feature>
<dbReference type="EMBL" id="SRLO01000943">
    <property type="protein sequence ID" value="TNN43824.1"/>
    <property type="molecule type" value="Genomic_DNA"/>
</dbReference>
<feature type="region of interest" description="Disordered" evidence="1">
    <location>
        <begin position="468"/>
        <end position="499"/>
    </location>
</feature>
<proteinExistence type="predicted"/>
<dbReference type="GO" id="GO:0061666">
    <property type="term" value="F:UFM1 ligase activity"/>
    <property type="evidence" value="ECO:0007669"/>
    <property type="project" value="InterPro"/>
</dbReference>